<feature type="compositionally biased region" description="Basic and acidic residues" evidence="1">
    <location>
        <begin position="670"/>
        <end position="680"/>
    </location>
</feature>
<keyword evidence="4" id="KW-1185">Reference proteome</keyword>
<dbReference type="Pfam" id="PF13625">
    <property type="entry name" value="Helicase_C_3"/>
    <property type="match status" value="1"/>
</dbReference>
<evidence type="ECO:0000259" key="2">
    <source>
        <dbReference type="Pfam" id="PF13625"/>
    </source>
</evidence>
<evidence type="ECO:0000313" key="3">
    <source>
        <dbReference type="EMBL" id="QSR27916.1"/>
    </source>
</evidence>
<gene>
    <name evidence="3" type="ORF">CFH99_20020</name>
</gene>
<protein>
    <recommendedName>
        <fullName evidence="2">Helicase XPB/Ssl2 N-terminal domain-containing protein</fullName>
    </recommendedName>
</protein>
<feature type="region of interest" description="Disordered" evidence="1">
    <location>
        <begin position="669"/>
        <end position="691"/>
    </location>
</feature>
<evidence type="ECO:0000313" key="4">
    <source>
        <dbReference type="Proteomes" id="UP000662818"/>
    </source>
</evidence>
<dbReference type="EMBL" id="CP022295">
    <property type="protein sequence ID" value="QSR27916.1"/>
    <property type="molecule type" value="Genomic_DNA"/>
</dbReference>
<dbReference type="Proteomes" id="UP000662818">
    <property type="component" value="Chromosome"/>
</dbReference>
<dbReference type="InterPro" id="IPR032830">
    <property type="entry name" value="XPB/Ssl2_N"/>
</dbReference>
<sequence length="768" mass="80191">MGAGRSGYRSLADQLRSWPDERLVRLLTDRPDLATPAPHDFGQLASRAGVRNSIARALDGLTRGELSVLDALVVAGQTTESELVELVDADHAFVVTTVRRLVDLALAWESPEGLRPLSVVADSLVGGADAGVSGLRPRSAQPRPAGELLAVIDALPPQARALLDHVVAGGSTAKSGSARIGLRPEDAETPAELLIAHRLLVPAGSLQPGLLAVPGEVGLALRGGRTTTSPVDVPPAVAGEPRSPRLAGSAAVGAATDVVRRTAMLLEWWSTRPAAALRTTGLGVRELRATAAHLQVPERDAALVVEVAAEAGLVGTRADADGNPVWVPSDEFDRWRDLPPAEQWTVLARAWLASPRLPSLVGERGPDQKPWNALTPELAASGMPEAKQMVLAALAALPDGEGLSAGTGLPSLVARIAWERPRRPRTRPDLVAWAVAEAAVLGVTGADVLSPYGRALVDGEDPAPVLAALLPSPVDHVLLQADLTAIAPGPLQPDLARRLQQVADVESHGGATVYRFTADSVRRALDAGWTAAEVHAFLLAASRTPVPQPLTYLVDDVARSFGRLRVGAATAFIRSEDEVALAELVNHPKAGGLGLQRLAPTVLISSLPLDLLLPRLREIGAAPVVEGPDGMVRVGTAEGLRARTPRTRETADAGRAAARQAAHVASAVRSVREGDEEARSRPASASAPGGGVLSALRDAIERRGVVLIGFTDNQGVVSERSVQPLAVDGGQLTARDSDAAADDPDAERRYAVHRITRVVPLGADSPAT</sequence>
<reference evidence="3 4" key="1">
    <citation type="submission" date="2017-06" db="EMBL/GenBank/DDBJ databases">
        <title>Complete Genome Sequence of the Soil Carbazole-Degrading Bacterium Nocardioides aromaticivorans IC177.</title>
        <authorList>
            <person name="Vejarano F."/>
            <person name="Suzuki-Minakuchi C."/>
            <person name="Ohtsubo Y."/>
            <person name="Tsuda M."/>
            <person name="Okada K."/>
            <person name="Nojiri H."/>
        </authorList>
    </citation>
    <scope>NUCLEOTIDE SEQUENCE [LARGE SCALE GENOMIC DNA]</scope>
    <source>
        <strain evidence="3 4">IC177</strain>
    </source>
</reference>
<name>A0ABX7PPW3_9ACTN</name>
<proteinExistence type="predicted"/>
<organism evidence="3 4">
    <name type="scientific">Nocardioides aromaticivorans</name>
    <dbReference type="NCBI Taxonomy" id="200618"/>
    <lineage>
        <taxon>Bacteria</taxon>
        <taxon>Bacillati</taxon>
        <taxon>Actinomycetota</taxon>
        <taxon>Actinomycetes</taxon>
        <taxon>Propionibacteriales</taxon>
        <taxon>Nocardioidaceae</taxon>
        <taxon>Nocardioides</taxon>
    </lineage>
</organism>
<accession>A0ABX7PPW3</accession>
<feature type="domain" description="Helicase XPB/Ssl2 N-terminal" evidence="2">
    <location>
        <begin position="477"/>
        <end position="599"/>
    </location>
</feature>
<evidence type="ECO:0000256" key="1">
    <source>
        <dbReference type="SAM" id="MobiDB-lite"/>
    </source>
</evidence>